<accession>A0A7W7SLB2</accession>
<proteinExistence type="predicted"/>
<feature type="transmembrane region" description="Helical" evidence="1">
    <location>
        <begin position="16"/>
        <end position="35"/>
    </location>
</feature>
<evidence type="ECO:0008006" key="4">
    <source>
        <dbReference type="Google" id="ProtNLM"/>
    </source>
</evidence>
<dbReference type="AlphaFoldDB" id="A0A7W7SLB2"/>
<reference evidence="2 3" key="1">
    <citation type="submission" date="2020-08" db="EMBL/GenBank/DDBJ databases">
        <title>Sequencing the genomes of 1000 actinobacteria strains.</title>
        <authorList>
            <person name="Klenk H.-P."/>
        </authorList>
    </citation>
    <scope>NUCLEOTIDE SEQUENCE [LARGE SCALE GENOMIC DNA]</scope>
    <source>
        <strain evidence="2 3">DSM 45886</strain>
    </source>
</reference>
<gene>
    <name evidence="2" type="ORF">FHR38_000627</name>
</gene>
<name>A0A7W7SLB2_9ACTN</name>
<dbReference type="EMBL" id="JACHJW010000001">
    <property type="protein sequence ID" value="MBB4956894.1"/>
    <property type="molecule type" value="Genomic_DNA"/>
</dbReference>
<evidence type="ECO:0000256" key="1">
    <source>
        <dbReference type="SAM" id="Phobius"/>
    </source>
</evidence>
<protein>
    <recommendedName>
        <fullName evidence="4">AP2/ERF domain-containing protein</fullName>
    </recommendedName>
</protein>
<keyword evidence="1" id="KW-1133">Transmembrane helix</keyword>
<organism evidence="2 3">
    <name type="scientific">Micromonospora polyrhachis</name>
    <dbReference type="NCBI Taxonomy" id="1282883"/>
    <lineage>
        <taxon>Bacteria</taxon>
        <taxon>Bacillati</taxon>
        <taxon>Actinomycetota</taxon>
        <taxon>Actinomycetes</taxon>
        <taxon>Micromonosporales</taxon>
        <taxon>Micromonosporaceae</taxon>
        <taxon>Micromonospora</taxon>
    </lineage>
</organism>
<dbReference type="Proteomes" id="UP000578819">
    <property type="component" value="Unassembled WGS sequence"/>
</dbReference>
<comment type="caution">
    <text evidence="2">The sequence shown here is derived from an EMBL/GenBank/DDBJ whole genome shotgun (WGS) entry which is preliminary data.</text>
</comment>
<dbReference type="RefSeq" id="WP_184532586.1">
    <property type="nucleotide sequence ID" value="NZ_JACHJW010000001.1"/>
</dbReference>
<evidence type="ECO:0000313" key="2">
    <source>
        <dbReference type="EMBL" id="MBB4956894.1"/>
    </source>
</evidence>
<keyword evidence="1" id="KW-0812">Transmembrane</keyword>
<sequence>MQTVLYNFLLEVPRAALIWLALMLLAMLATAGLVARPSRDRAGDRMRVRAAAGRHAQLVAETQEASRYAEEVAVAAERATATAKRRRAEWLTAQEEAEAAWRAFDAADVALRRVGAAAALPVPRTPRTPAEYADRERYLHRAATAAFWREELSVVELGDVLAHRHGWDPRRHPVEQEVMLHRAVRARLLLRQQTAAERERAVWRAADIAAASARSLRDEAYAAAQRAGQTRHRLTATSRWARLAAGMAPQSDRTARLRTARAARAARAA</sequence>
<evidence type="ECO:0000313" key="3">
    <source>
        <dbReference type="Proteomes" id="UP000578819"/>
    </source>
</evidence>
<keyword evidence="1" id="KW-0472">Membrane</keyword>
<keyword evidence="3" id="KW-1185">Reference proteome</keyword>